<organism evidence="1 2">
    <name type="scientific">Xenopus laevis</name>
    <name type="common">African clawed frog</name>
    <dbReference type="NCBI Taxonomy" id="8355"/>
    <lineage>
        <taxon>Eukaryota</taxon>
        <taxon>Metazoa</taxon>
        <taxon>Chordata</taxon>
        <taxon>Craniata</taxon>
        <taxon>Vertebrata</taxon>
        <taxon>Euteleostomi</taxon>
        <taxon>Amphibia</taxon>
        <taxon>Batrachia</taxon>
        <taxon>Anura</taxon>
        <taxon>Pipoidea</taxon>
        <taxon>Pipidae</taxon>
        <taxon>Xenopodinae</taxon>
        <taxon>Xenopus</taxon>
        <taxon>Xenopus</taxon>
    </lineage>
</organism>
<dbReference type="AlphaFoldDB" id="A0A974CW20"/>
<dbReference type="Proteomes" id="UP000694892">
    <property type="component" value="Chromosome 5L"/>
</dbReference>
<evidence type="ECO:0000313" key="2">
    <source>
        <dbReference type="Proteomes" id="UP000694892"/>
    </source>
</evidence>
<dbReference type="EMBL" id="CM004474">
    <property type="protein sequence ID" value="OCT80467.1"/>
    <property type="molecule type" value="Genomic_DNA"/>
</dbReference>
<proteinExistence type="predicted"/>
<protein>
    <submittedName>
        <fullName evidence="1">Uncharacterized protein</fullName>
    </submittedName>
</protein>
<accession>A0A974CW20</accession>
<gene>
    <name evidence="1" type="ORF">XELAEV_18027279mg</name>
</gene>
<name>A0A974CW20_XENLA</name>
<sequence>MGLCSSKDRLYIKGYRQVRLLSKVAADKVPCTAITTTVSLISPIISTVIPLAVQHLYLKYGFIDKSTLKPLGRPCIPFHSIPQTAEAGSRVYRLPGVQ</sequence>
<evidence type="ECO:0000313" key="1">
    <source>
        <dbReference type="EMBL" id="OCT80467.1"/>
    </source>
</evidence>
<reference evidence="2" key="1">
    <citation type="journal article" date="2016" name="Nature">
        <title>Genome evolution in the allotetraploid frog Xenopus laevis.</title>
        <authorList>
            <person name="Session A.M."/>
            <person name="Uno Y."/>
            <person name="Kwon T."/>
            <person name="Chapman J.A."/>
            <person name="Toyoda A."/>
            <person name="Takahashi S."/>
            <person name="Fukui A."/>
            <person name="Hikosaka A."/>
            <person name="Suzuki A."/>
            <person name="Kondo M."/>
            <person name="van Heeringen S.J."/>
            <person name="Quigley I."/>
            <person name="Heinz S."/>
            <person name="Ogino H."/>
            <person name="Ochi H."/>
            <person name="Hellsten U."/>
            <person name="Lyons J.B."/>
            <person name="Simakov O."/>
            <person name="Putnam N."/>
            <person name="Stites J."/>
            <person name="Kuroki Y."/>
            <person name="Tanaka T."/>
            <person name="Michiue T."/>
            <person name="Watanabe M."/>
            <person name="Bogdanovic O."/>
            <person name="Lister R."/>
            <person name="Georgiou G."/>
            <person name="Paranjpe S.S."/>
            <person name="van Kruijsbergen I."/>
            <person name="Shu S."/>
            <person name="Carlson J."/>
            <person name="Kinoshita T."/>
            <person name="Ohta Y."/>
            <person name="Mawaribuchi S."/>
            <person name="Jenkins J."/>
            <person name="Grimwood J."/>
            <person name="Schmutz J."/>
            <person name="Mitros T."/>
            <person name="Mozaffari S.V."/>
            <person name="Suzuki Y."/>
            <person name="Haramoto Y."/>
            <person name="Yamamoto T.S."/>
            <person name="Takagi C."/>
            <person name="Heald R."/>
            <person name="Miller K."/>
            <person name="Haudenschild C."/>
            <person name="Kitzman J."/>
            <person name="Nakayama T."/>
            <person name="Izutsu Y."/>
            <person name="Robert J."/>
            <person name="Fortriede J."/>
            <person name="Burns K."/>
            <person name="Lotay V."/>
            <person name="Karimi K."/>
            <person name="Yasuoka Y."/>
            <person name="Dichmann D.S."/>
            <person name="Flajnik M.F."/>
            <person name="Houston D.W."/>
            <person name="Shendure J."/>
            <person name="DuPasquier L."/>
            <person name="Vize P.D."/>
            <person name="Zorn A.M."/>
            <person name="Ito M."/>
            <person name="Marcotte E.M."/>
            <person name="Wallingford J.B."/>
            <person name="Ito Y."/>
            <person name="Asashima M."/>
            <person name="Ueno N."/>
            <person name="Matsuda Y."/>
            <person name="Veenstra G.J."/>
            <person name="Fujiyama A."/>
            <person name="Harland R.M."/>
            <person name="Taira M."/>
            <person name="Rokhsar D.S."/>
        </authorList>
    </citation>
    <scope>NUCLEOTIDE SEQUENCE [LARGE SCALE GENOMIC DNA]</scope>
    <source>
        <strain evidence="2">J</strain>
    </source>
</reference>